<accession>A0AAD4BND4</accession>
<evidence type="ECO:0000313" key="2">
    <source>
        <dbReference type="Proteomes" id="UP001194468"/>
    </source>
</evidence>
<reference evidence="1" key="2">
    <citation type="journal article" date="2020" name="Nat. Commun.">
        <title>Large-scale genome sequencing of mycorrhizal fungi provides insights into the early evolution of symbiotic traits.</title>
        <authorList>
            <person name="Miyauchi S."/>
            <person name="Kiss E."/>
            <person name="Kuo A."/>
            <person name="Drula E."/>
            <person name="Kohler A."/>
            <person name="Sanchez-Garcia M."/>
            <person name="Morin E."/>
            <person name="Andreopoulos B."/>
            <person name="Barry K.W."/>
            <person name="Bonito G."/>
            <person name="Buee M."/>
            <person name="Carver A."/>
            <person name="Chen C."/>
            <person name="Cichocki N."/>
            <person name="Clum A."/>
            <person name="Culley D."/>
            <person name="Crous P.W."/>
            <person name="Fauchery L."/>
            <person name="Girlanda M."/>
            <person name="Hayes R.D."/>
            <person name="Keri Z."/>
            <person name="LaButti K."/>
            <person name="Lipzen A."/>
            <person name="Lombard V."/>
            <person name="Magnuson J."/>
            <person name="Maillard F."/>
            <person name="Murat C."/>
            <person name="Nolan M."/>
            <person name="Ohm R.A."/>
            <person name="Pangilinan J."/>
            <person name="Pereira M.F."/>
            <person name="Perotto S."/>
            <person name="Peter M."/>
            <person name="Pfister S."/>
            <person name="Riley R."/>
            <person name="Sitrit Y."/>
            <person name="Stielow J.B."/>
            <person name="Szollosi G."/>
            <person name="Zifcakova L."/>
            <person name="Stursova M."/>
            <person name="Spatafora J.W."/>
            <person name="Tedersoo L."/>
            <person name="Vaario L.M."/>
            <person name="Yamada A."/>
            <person name="Yan M."/>
            <person name="Wang P."/>
            <person name="Xu J."/>
            <person name="Bruns T."/>
            <person name="Baldrian P."/>
            <person name="Vilgalys R."/>
            <person name="Dunand C."/>
            <person name="Henrissat B."/>
            <person name="Grigoriev I.V."/>
            <person name="Hibbett D."/>
            <person name="Nagy L.G."/>
            <person name="Martin F.M."/>
        </authorList>
    </citation>
    <scope>NUCLEOTIDE SEQUENCE</scope>
    <source>
        <strain evidence="1">BED1</strain>
    </source>
</reference>
<proteinExistence type="predicted"/>
<name>A0AAD4BND4_BOLED</name>
<protein>
    <submittedName>
        <fullName evidence="1">Uncharacterized protein</fullName>
    </submittedName>
</protein>
<sequence>MPPLPSDLDSFTVKIFSCHYVCNQPVSIASTKPDSQNVLLNQPIQTWQAKKIRDGVLRLSIGGYPFTGVDPDGNVTVFMHPEHDSDWYVTYQKDGYLIELPSNRNKVWTADFSDDSTNPRVRIVIKDRYKKDDDISKKTTQWFDFVDVVKE</sequence>
<dbReference type="Proteomes" id="UP001194468">
    <property type="component" value="Unassembled WGS sequence"/>
</dbReference>
<dbReference type="AlphaFoldDB" id="A0AAD4BND4"/>
<comment type="caution">
    <text evidence="1">The sequence shown here is derived from an EMBL/GenBank/DDBJ whole genome shotgun (WGS) entry which is preliminary data.</text>
</comment>
<organism evidence="1 2">
    <name type="scientific">Boletus edulis BED1</name>
    <dbReference type="NCBI Taxonomy" id="1328754"/>
    <lineage>
        <taxon>Eukaryota</taxon>
        <taxon>Fungi</taxon>
        <taxon>Dikarya</taxon>
        <taxon>Basidiomycota</taxon>
        <taxon>Agaricomycotina</taxon>
        <taxon>Agaricomycetes</taxon>
        <taxon>Agaricomycetidae</taxon>
        <taxon>Boletales</taxon>
        <taxon>Boletineae</taxon>
        <taxon>Boletaceae</taxon>
        <taxon>Boletoideae</taxon>
        <taxon>Boletus</taxon>
    </lineage>
</organism>
<evidence type="ECO:0000313" key="1">
    <source>
        <dbReference type="EMBL" id="KAF8435797.1"/>
    </source>
</evidence>
<gene>
    <name evidence="1" type="ORF">L210DRAFT_941492</name>
</gene>
<reference evidence="1" key="1">
    <citation type="submission" date="2019-10" db="EMBL/GenBank/DDBJ databases">
        <authorList>
            <consortium name="DOE Joint Genome Institute"/>
            <person name="Kuo A."/>
            <person name="Miyauchi S."/>
            <person name="Kiss E."/>
            <person name="Drula E."/>
            <person name="Kohler A."/>
            <person name="Sanchez-Garcia M."/>
            <person name="Andreopoulos B."/>
            <person name="Barry K.W."/>
            <person name="Bonito G."/>
            <person name="Buee M."/>
            <person name="Carver A."/>
            <person name="Chen C."/>
            <person name="Cichocki N."/>
            <person name="Clum A."/>
            <person name="Culley D."/>
            <person name="Crous P.W."/>
            <person name="Fauchery L."/>
            <person name="Girlanda M."/>
            <person name="Hayes R."/>
            <person name="Keri Z."/>
            <person name="LaButti K."/>
            <person name="Lipzen A."/>
            <person name="Lombard V."/>
            <person name="Magnuson J."/>
            <person name="Maillard F."/>
            <person name="Morin E."/>
            <person name="Murat C."/>
            <person name="Nolan M."/>
            <person name="Ohm R."/>
            <person name="Pangilinan J."/>
            <person name="Pereira M."/>
            <person name="Perotto S."/>
            <person name="Peter M."/>
            <person name="Riley R."/>
            <person name="Sitrit Y."/>
            <person name="Stielow B."/>
            <person name="Szollosi G."/>
            <person name="Zifcakova L."/>
            <person name="Stursova M."/>
            <person name="Spatafora J.W."/>
            <person name="Tedersoo L."/>
            <person name="Vaario L.-M."/>
            <person name="Yamada A."/>
            <person name="Yan M."/>
            <person name="Wang P."/>
            <person name="Xu J."/>
            <person name="Bruns T."/>
            <person name="Baldrian P."/>
            <person name="Vilgalys R."/>
            <person name="Henrissat B."/>
            <person name="Grigoriev I.V."/>
            <person name="Hibbett D."/>
            <person name="Nagy L.G."/>
            <person name="Martin F.M."/>
        </authorList>
    </citation>
    <scope>NUCLEOTIDE SEQUENCE</scope>
    <source>
        <strain evidence="1">BED1</strain>
    </source>
</reference>
<keyword evidence="2" id="KW-1185">Reference proteome</keyword>
<dbReference type="EMBL" id="WHUW01000024">
    <property type="protein sequence ID" value="KAF8435797.1"/>
    <property type="molecule type" value="Genomic_DNA"/>
</dbReference>